<keyword evidence="4" id="KW-0732">Signal</keyword>
<dbReference type="EMBL" id="JALJRB010000002">
    <property type="protein sequence ID" value="MCJ8499595.1"/>
    <property type="molecule type" value="Genomic_DNA"/>
</dbReference>
<evidence type="ECO:0000313" key="10">
    <source>
        <dbReference type="EMBL" id="MCJ8499595.1"/>
    </source>
</evidence>
<dbReference type="GO" id="GO:0016491">
    <property type="term" value="F:oxidoreductase activity"/>
    <property type="evidence" value="ECO:0007669"/>
    <property type="project" value="UniProtKB-KW"/>
</dbReference>
<dbReference type="EC" id="1.7.99.4" evidence="10"/>
<dbReference type="RefSeq" id="WP_246902980.1">
    <property type="nucleotide sequence ID" value="NZ_JALJRB010000002.1"/>
</dbReference>
<dbReference type="InterPro" id="IPR036280">
    <property type="entry name" value="Multihaem_cyt_sf"/>
</dbReference>
<dbReference type="PANTHER" id="PTHR35038:SF8">
    <property type="entry name" value="C-TYPE POLYHEME CYTOCHROME OMCC"/>
    <property type="match status" value="1"/>
</dbReference>
<comment type="subcellular location">
    <subcellularLocation>
        <location evidence="1">Cell membrane</location>
        <topology evidence="1">Multi-pass membrane protein</topology>
    </subcellularLocation>
</comment>
<evidence type="ECO:0000256" key="2">
    <source>
        <dbReference type="ARBA" id="ARBA00022475"/>
    </source>
</evidence>
<dbReference type="Gene3D" id="1.10.1130.10">
    <property type="entry name" value="Flavocytochrome C3, Chain A"/>
    <property type="match status" value="1"/>
</dbReference>
<accession>A0AA41R2C1</accession>
<evidence type="ECO:0000256" key="7">
    <source>
        <dbReference type="ARBA" id="ARBA00023136"/>
    </source>
</evidence>
<evidence type="ECO:0000256" key="6">
    <source>
        <dbReference type="ARBA" id="ARBA00023002"/>
    </source>
</evidence>
<proteinExistence type="predicted"/>
<organism evidence="10 11">
    <name type="scientific">Desulfatitalea alkaliphila</name>
    <dbReference type="NCBI Taxonomy" id="2929485"/>
    <lineage>
        <taxon>Bacteria</taxon>
        <taxon>Pseudomonadati</taxon>
        <taxon>Thermodesulfobacteriota</taxon>
        <taxon>Desulfobacteria</taxon>
        <taxon>Desulfobacterales</taxon>
        <taxon>Desulfosarcinaceae</taxon>
        <taxon>Desulfatitalea</taxon>
    </lineage>
</organism>
<dbReference type="AlphaFoldDB" id="A0AA41R2C1"/>
<dbReference type="GO" id="GO:0005886">
    <property type="term" value="C:plasma membrane"/>
    <property type="evidence" value="ECO:0007669"/>
    <property type="project" value="UniProtKB-SubCell"/>
</dbReference>
<keyword evidence="3 8" id="KW-0812">Transmembrane</keyword>
<dbReference type="CDD" id="cd08168">
    <property type="entry name" value="Cytochrom_C3"/>
    <property type="match status" value="1"/>
</dbReference>
<dbReference type="InterPro" id="IPR051829">
    <property type="entry name" value="Multiheme_Cytochr_ET"/>
</dbReference>
<gene>
    <name evidence="10" type="ORF">MRX98_03340</name>
</gene>
<feature type="transmembrane region" description="Helical" evidence="8">
    <location>
        <begin position="218"/>
        <end position="239"/>
    </location>
</feature>
<feature type="transmembrane region" description="Helical" evidence="8">
    <location>
        <begin position="432"/>
        <end position="451"/>
    </location>
</feature>
<feature type="transmembrane region" description="Helical" evidence="8">
    <location>
        <begin position="340"/>
        <end position="363"/>
    </location>
</feature>
<evidence type="ECO:0000256" key="8">
    <source>
        <dbReference type="SAM" id="Phobius"/>
    </source>
</evidence>
<evidence type="ECO:0000313" key="11">
    <source>
        <dbReference type="Proteomes" id="UP001165427"/>
    </source>
</evidence>
<keyword evidence="5 8" id="KW-1133">Transmembrane helix</keyword>
<dbReference type="PANTHER" id="PTHR35038">
    <property type="entry name" value="DISSIMILATORY SULFITE REDUCTASE SIRA"/>
    <property type="match status" value="1"/>
</dbReference>
<dbReference type="InterPro" id="IPR023234">
    <property type="entry name" value="NarG-like_domain"/>
</dbReference>
<evidence type="ECO:0000256" key="3">
    <source>
        <dbReference type="ARBA" id="ARBA00022692"/>
    </source>
</evidence>
<feature type="transmembrane region" description="Helical" evidence="8">
    <location>
        <begin position="294"/>
        <end position="320"/>
    </location>
</feature>
<feature type="domain" description="NarG-like" evidence="9">
    <location>
        <begin position="344"/>
        <end position="466"/>
    </location>
</feature>
<keyword evidence="2" id="KW-1003">Cell membrane</keyword>
<keyword evidence="6 10" id="KW-0560">Oxidoreductase</keyword>
<evidence type="ECO:0000256" key="4">
    <source>
        <dbReference type="ARBA" id="ARBA00022729"/>
    </source>
</evidence>
<sequence length="477" mass="52439">MTALMLFAAIDKPMVSEMQGAAGARELVCLDCHRRPNVNTNEGVATSRAFCFSCHATPESSTRNLDDRNISLQVEAASFQNSPHRFVACVQCHTDVARSPHRTDMGAQCRDCHTVHGEGTASAPHLRVDCQACHFTHEAVMQDGDTDRIRLAAIDGAGEMPPLTGRVDHALQDTTDPETCRRCHHDQNAVGAPAAVLPAKSLLCVACHPASWSLNHPLFMLAALALLVGLLLMVRFWFVGSVKGEDESLHQKIGLTSEAVWNTLFSRKVLIVLKTLLLDIFLQRRILKESVQRWSMHALIFVAIVVRFLLSVFTGVLFSLNPDGDLALALIDKNHPFTAFFYDLSGLMILLGIAWAAVQRFVVKPPHVLTEIKDNIALGLIGLLVVLGFVAAGARIAMTGIAPEVAVHSFIGYPLSRLMDLLPLDWRIVYPWLWYAHAVVGLAFIASLPYGKLKHVINVPLTYLLEEVDGTDKSKRV</sequence>
<name>A0AA41R2C1_9BACT</name>
<feature type="transmembrane region" description="Helical" evidence="8">
    <location>
        <begin position="375"/>
        <end position="398"/>
    </location>
</feature>
<keyword evidence="11" id="KW-1185">Reference proteome</keyword>
<dbReference type="InterPro" id="IPR036197">
    <property type="entry name" value="NarG-like_sf"/>
</dbReference>
<keyword evidence="7 8" id="KW-0472">Membrane</keyword>
<evidence type="ECO:0000256" key="1">
    <source>
        <dbReference type="ARBA" id="ARBA00004651"/>
    </source>
</evidence>
<dbReference type="Pfam" id="PF02665">
    <property type="entry name" value="Nitrate_red_gam"/>
    <property type="match status" value="1"/>
</dbReference>
<evidence type="ECO:0000256" key="5">
    <source>
        <dbReference type="ARBA" id="ARBA00022989"/>
    </source>
</evidence>
<reference evidence="10" key="1">
    <citation type="submission" date="2022-04" db="EMBL/GenBank/DDBJ databases">
        <title>Desulfatitalea alkaliphila sp. nov., a novel anaerobic sulfate-reducing bacterium isolated from terrestrial mud volcano, Taman Peninsula, Russia.</title>
        <authorList>
            <person name="Khomyakova M.A."/>
            <person name="Merkel A.Y."/>
            <person name="Slobodkin A.I."/>
        </authorList>
    </citation>
    <scope>NUCLEOTIDE SEQUENCE</scope>
    <source>
        <strain evidence="10">M08but</strain>
    </source>
</reference>
<comment type="caution">
    <text evidence="10">The sequence shown here is derived from an EMBL/GenBank/DDBJ whole genome shotgun (WGS) entry which is preliminary data.</text>
</comment>
<evidence type="ECO:0000259" key="9">
    <source>
        <dbReference type="Pfam" id="PF02665"/>
    </source>
</evidence>
<protein>
    <submittedName>
        <fullName evidence="10">Respiratory nitrate reductase subunit gamma</fullName>
        <ecNumber evidence="10">1.7.99.4</ecNumber>
    </submittedName>
</protein>
<dbReference type="SUPFAM" id="SSF103501">
    <property type="entry name" value="Respiratory nitrate reductase 1 gamma chain"/>
    <property type="match status" value="1"/>
</dbReference>
<dbReference type="Gene3D" id="1.20.950.20">
    <property type="entry name" value="Transmembrane di-heme cytochromes, Chain C"/>
    <property type="match status" value="1"/>
</dbReference>
<dbReference type="Proteomes" id="UP001165427">
    <property type="component" value="Unassembled WGS sequence"/>
</dbReference>
<dbReference type="SUPFAM" id="SSF48695">
    <property type="entry name" value="Multiheme cytochromes"/>
    <property type="match status" value="1"/>
</dbReference>